<organism evidence="9 10">
    <name type="scientific">Colocasia esculenta</name>
    <name type="common">Wild taro</name>
    <name type="synonym">Arum esculentum</name>
    <dbReference type="NCBI Taxonomy" id="4460"/>
    <lineage>
        <taxon>Eukaryota</taxon>
        <taxon>Viridiplantae</taxon>
        <taxon>Streptophyta</taxon>
        <taxon>Embryophyta</taxon>
        <taxon>Tracheophyta</taxon>
        <taxon>Spermatophyta</taxon>
        <taxon>Magnoliopsida</taxon>
        <taxon>Liliopsida</taxon>
        <taxon>Araceae</taxon>
        <taxon>Aroideae</taxon>
        <taxon>Colocasieae</taxon>
        <taxon>Colocasia</taxon>
    </lineage>
</organism>
<evidence type="ECO:0000256" key="3">
    <source>
        <dbReference type="ARBA" id="ARBA00023015"/>
    </source>
</evidence>
<feature type="compositionally biased region" description="Acidic residues" evidence="7">
    <location>
        <begin position="95"/>
        <end position="112"/>
    </location>
</feature>
<dbReference type="InterPro" id="IPR017415">
    <property type="entry name" value="KELP"/>
</dbReference>
<dbReference type="Gene3D" id="2.30.31.10">
    <property type="entry name" value="Transcriptional Coactivator Pc4, Chain A"/>
    <property type="match status" value="1"/>
</dbReference>
<dbReference type="Proteomes" id="UP000652761">
    <property type="component" value="Unassembled WGS sequence"/>
</dbReference>
<feature type="domain" description="DEK-C" evidence="8">
    <location>
        <begin position="3"/>
        <end position="60"/>
    </location>
</feature>
<evidence type="ECO:0000313" key="9">
    <source>
        <dbReference type="EMBL" id="MQL80965.1"/>
    </source>
</evidence>
<dbReference type="InterPro" id="IPR014876">
    <property type="entry name" value="DEK_C"/>
</dbReference>
<proteinExistence type="inferred from homology"/>
<dbReference type="OrthoDB" id="2505440at2759"/>
<dbReference type="Pfam" id="PF02229">
    <property type="entry name" value="PC4"/>
    <property type="match status" value="1"/>
</dbReference>
<evidence type="ECO:0000313" key="10">
    <source>
        <dbReference type="Proteomes" id="UP000652761"/>
    </source>
</evidence>
<dbReference type="GO" id="GO:0060261">
    <property type="term" value="P:positive regulation of transcription initiation by RNA polymerase II"/>
    <property type="evidence" value="ECO:0007669"/>
    <property type="project" value="InterPro"/>
</dbReference>
<dbReference type="InterPro" id="IPR009044">
    <property type="entry name" value="ssDNA-bd_transcriptional_reg"/>
</dbReference>
<keyword evidence="10" id="KW-1185">Reference proteome</keyword>
<dbReference type="FunFam" id="2.30.31.10:FF:000004">
    <property type="entry name" value="RNA polymerase II transcriptional coactivator KELP"/>
    <property type="match status" value="1"/>
</dbReference>
<keyword evidence="6" id="KW-0539">Nucleus</keyword>
<dbReference type="PROSITE" id="PS51998">
    <property type="entry name" value="DEK_C"/>
    <property type="match status" value="1"/>
</dbReference>
<keyword evidence="4" id="KW-0238">DNA-binding</keyword>
<gene>
    <name evidence="9" type="ORF">Taro_013403</name>
</gene>
<comment type="similarity">
    <text evidence="2">Belongs to the transcriptional coactivator PC4 family.</text>
</comment>
<comment type="subcellular location">
    <subcellularLocation>
        <location evidence="1">Nucleus</location>
    </subcellularLocation>
</comment>
<dbReference type="EMBL" id="NMUH01000537">
    <property type="protein sequence ID" value="MQL80965.1"/>
    <property type="molecule type" value="Genomic_DNA"/>
</dbReference>
<dbReference type="PIRSF" id="PIRSF038156">
    <property type="entry name" value="RNA_pol_II_KELP"/>
    <property type="match status" value="1"/>
</dbReference>
<sequence>MDAATQRRIREAVVDILKGADMAETTEFKVRSAAAQKLGIDLSLPERKRFVRGIVESFLISSSQKKESPAGTGRGGGADVAGGSGKESGRGGRVEEDEEEEEAAEEEEGDEREEGRREREYDDEGNLIVCHLSNRRRVSIQDFRGKTLVSIREYYDKGGKQLPSSKGISLTTEQWAAFRDAVPSIEDAINKLKSRLD</sequence>
<evidence type="ECO:0000256" key="7">
    <source>
        <dbReference type="SAM" id="MobiDB-lite"/>
    </source>
</evidence>
<dbReference type="InterPro" id="IPR045125">
    <property type="entry name" value="Sub1/Tcp4-like"/>
</dbReference>
<dbReference type="SUPFAM" id="SSF54447">
    <property type="entry name" value="ssDNA-binding transcriptional regulator domain"/>
    <property type="match status" value="1"/>
</dbReference>
<evidence type="ECO:0000259" key="8">
    <source>
        <dbReference type="PROSITE" id="PS51998"/>
    </source>
</evidence>
<evidence type="ECO:0000256" key="1">
    <source>
        <dbReference type="ARBA" id="ARBA00004123"/>
    </source>
</evidence>
<evidence type="ECO:0000256" key="5">
    <source>
        <dbReference type="ARBA" id="ARBA00023163"/>
    </source>
</evidence>
<dbReference type="InterPro" id="IPR003173">
    <property type="entry name" value="PC4_C"/>
</dbReference>
<comment type="caution">
    <text evidence="9">The sequence shown here is derived from an EMBL/GenBank/DDBJ whole genome shotgun (WGS) entry which is preliminary data.</text>
</comment>
<dbReference type="GO" id="GO:0003713">
    <property type="term" value="F:transcription coactivator activity"/>
    <property type="evidence" value="ECO:0007669"/>
    <property type="project" value="InterPro"/>
</dbReference>
<feature type="compositionally biased region" description="Gly residues" evidence="7">
    <location>
        <begin position="72"/>
        <end position="86"/>
    </location>
</feature>
<dbReference type="Pfam" id="PF08766">
    <property type="entry name" value="DEK_C"/>
    <property type="match status" value="1"/>
</dbReference>
<evidence type="ECO:0000256" key="6">
    <source>
        <dbReference type="ARBA" id="ARBA00023242"/>
    </source>
</evidence>
<keyword evidence="3" id="KW-0805">Transcription regulation</keyword>
<dbReference type="SUPFAM" id="SSF109715">
    <property type="entry name" value="DEK C-terminal domain"/>
    <property type="match status" value="1"/>
</dbReference>
<protein>
    <recommendedName>
        <fullName evidence="8">DEK-C domain-containing protein</fullName>
    </recommendedName>
</protein>
<dbReference type="AlphaFoldDB" id="A0A843UBT2"/>
<dbReference type="GO" id="GO:0005634">
    <property type="term" value="C:nucleus"/>
    <property type="evidence" value="ECO:0007669"/>
    <property type="project" value="UniProtKB-SubCell"/>
</dbReference>
<dbReference type="GO" id="GO:0003677">
    <property type="term" value="F:DNA binding"/>
    <property type="evidence" value="ECO:0007669"/>
    <property type="project" value="UniProtKB-KW"/>
</dbReference>
<evidence type="ECO:0000256" key="2">
    <source>
        <dbReference type="ARBA" id="ARBA00009001"/>
    </source>
</evidence>
<name>A0A843UBT2_COLES</name>
<dbReference type="PANTHER" id="PTHR13215">
    <property type="entry name" value="RNA POLYMERASE II TRANSCRIPTIONAL COACTIVATOR"/>
    <property type="match status" value="1"/>
</dbReference>
<accession>A0A843UBT2</accession>
<keyword evidence="5" id="KW-0804">Transcription</keyword>
<reference evidence="9" key="1">
    <citation type="submission" date="2017-07" db="EMBL/GenBank/DDBJ databases">
        <title>Taro Niue Genome Assembly and Annotation.</title>
        <authorList>
            <person name="Atibalentja N."/>
            <person name="Keating K."/>
            <person name="Fields C.J."/>
        </authorList>
    </citation>
    <scope>NUCLEOTIDE SEQUENCE</scope>
    <source>
        <strain evidence="9">Niue_2</strain>
        <tissue evidence="9">Leaf</tissue>
    </source>
</reference>
<evidence type="ECO:0000256" key="4">
    <source>
        <dbReference type="ARBA" id="ARBA00023125"/>
    </source>
</evidence>
<feature type="region of interest" description="Disordered" evidence="7">
    <location>
        <begin position="61"/>
        <end position="121"/>
    </location>
</feature>